<dbReference type="PANTHER" id="PTHR12436:SF3">
    <property type="entry name" value="GERMINAL-CENTER ASSOCIATED NUCLEAR PROTEIN"/>
    <property type="match status" value="1"/>
</dbReference>
<feature type="region of interest" description="Disordered" evidence="1">
    <location>
        <begin position="549"/>
        <end position="571"/>
    </location>
</feature>
<feature type="domain" description="SAC3/GANP/THP3 conserved" evidence="2">
    <location>
        <begin position="115"/>
        <end position="221"/>
    </location>
</feature>
<gene>
    <name evidence="3" type="ORF">WR25_05896</name>
</gene>
<protein>
    <recommendedName>
        <fullName evidence="2">SAC3/GANP/THP3 conserved domain-containing protein</fullName>
    </recommendedName>
</protein>
<dbReference type="Proteomes" id="UP000218231">
    <property type="component" value="Unassembled WGS sequence"/>
</dbReference>
<feature type="compositionally biased region" description="Gly residues" evidence="1">
    <location>
        <begin position="38"/>
        <end position="48"/>
    </location>
</feature>
<dbReference type="OrthoDB" id="21502at2759"/>
<proteinExistence type="predicted"/>
<feature type="region of interest" description="Disordered" evidence="1">
    <location>
        <begin position="1"/>
        <end position="57"/>
    </location>
</feature>
<feature type="domain" description="SAC3/GANP/THP3 conserved" evidence="2">
    <location>
        <begin position="224"/>
        <end position="320"/>
    </location>
</feature>
<comment type="caution">
    <text evidence="3">The sequence shown here is derived from an EMBL/GenBank/DDBJ whole genome shotgun (WGS) entry which is preliminary data.</text>
</comment>
<dbReference type="Pfam" id="PF03399">
    <property type="entry name" value="SAC3_GANP"/>
    <property type="match status" value="2"/>
</dbReference>
<dbReference type="GO" id="GO:0005737">
    <property type="term" value="C:cytoplasm"/>
    <property type="evidence" value="ECO:0007669"/>
    <property type="project" value="TreeGrafter"/>
</dbReference>
<keyword evidence="4" id="KW-1185">Reference proteome</keyword>
<dbReference type="EMBL" id="LIAE01008774">
    <property type="protein sequence ID" value="PAV72484.1"/>
    <property type="molecule type" value="Genomic_DNA"/>
</dbReference>
<evidence type="ECO:0000313" key="4">
    <source>
        <dbReference type="Proteomes" id="UP000218231"/>
    </source>
</evidence>
<evidence type="ECO:0000259" key="2">
    <source>
        <dbReference type="Pfam" id="PF03399"/>
    </source>
</evidence>
<organism evidence="3 4">
    <name type="scientific">Diploscapter pachys</name>
    <dbReference type="NCBI Taxonomy" id="2018661"/>
    <lineage>
        <taxon>Eukaryota</taxon>
        <taxon>Metazoa</taxon>
        <taxon>Ecdysozoa</taxon>
        <taxon>Nematoda</taxon>
        <taxon>Chromadorea</taxon>
        <taxon>Rhabditida</taxon>
        <taxon>Rhabditina</taxon>
        <taxon>Rhabditomorpha</taxon>
        <taxon>Rhabditoidea</taxon>
        <taxon>Rhabditidae</taxon>
        <taxon>Diploscapter</taxon>
    </lineage>
</organism>
<dbReference type="GO" id="GO:0070390">
    <property type="term" value="C:transcription export complex 2"/>
    <property type="evidence" value="ECO:0007669"/>
    <property type="project" value="TreeGrafter"/>
</dbReference>
<dbReference type="Gene3D" id="1.25.40.990">
    <property type="match status" value="2"/>
</dbReference>
<evidence type="ECO:0000256" key="1">
    <source>
        <dbReference type="SAM" id="MobiDB-lite"/>
    </source>
</evidence>
<accession>A0A2A2KES4</accession>
<dbReference type="STRING" id="2018661.A0A2A2KES4"/>
<reference evidence="3 4" key="1">
    <citation type="journal article" date="2017" name="Curr. Biol.">
        <title>Genome architecture and evolution of a unichromosomal asexual nematode.</title>
        <authorList>
            <person name="Fradin H."/>
            <person name="Zegar C."/>
            <person name="Gutwein M."/>
            <person name="Lucas J."/>
            <person name="Kovtun M."/>
            <person name="Corcoran D."/>
            <person name="Baugh L.R."/>
            <person name="Kiontke K."/>
            <person name="Gunsalus K."/>
            <person name="Fitch D.H."/>
            <person name="Piano F."/>
        </authorList>
    </citation>
    <scope>NUCLEOTIDE SEQUENCE [LARGE SCALE GENOMIC DNA]</scope>
    <source>
        <strain evidence="3">PF1309</strain>
    </source>
</reference>
<dbReference type="InterPro" id="IPR005062">
    <property type="entry name" value="SAC3/GANP/THP3_conserved"/>
</dbReference>
<dbReference type="GO" id="GO:0006406">
    <property type="term" value="P:mRNA export from nucleus"/>
    <property type="evidence" value="ECO:0007669"/>
    <property type="project" value="TreeGrafter"/>
</dbReference>
<dbReference type="InterPro" id="IPR045107">
    <property type="entry name" value="SAC3/GANP/THP3"/>
</dbReference>
<name>A0A2A2KES4_9BILA</name>
<evidence type="ECO:0000313" key="3">
    <source>
        <dbReference type="EMBL" id="PAV72484.1"/>
    </source>
</evidence>
<dbReference type="AlphaFoldDB" id="A0A2A2KES4"/>
<dbReference type="PANTHER" id="PTHR12436">
    <property type="entry name" value="80 KDA MCM3-ASSOCIATED PROTEIN"/>
    <property type="match status" value="1"/>
</dbReference>
<sequence>MNRSREPSPMGSSPNRGGGGTTSGIIRKFKKKPMTGSGHSGAGSGTGMSSGTSGTAISANKDEKSLINSLRALQGRHCASEYEKYMLLDERDKIMYKIRTAGGSSLKALKPCLEMCVEKERYVRIVQNRVSVFEKDNDGKCVPSKMVKEYSRSAADQEMPLPHELRSPQLMELTMDYLLQKVMDEMPNNMDAKTQWYDFLWSRTRAIRKEITQQALVDKTAACQYRPEIRSSEPVRLAIQLATCLQNNNYIKFFRLMTQDASYLQCCICHRYFEALRYSAFCIITKGYRQSAFSVQKLKQMFGYDHLDQTISALEFYGFKPNEEEIVEVSRKFFNKPQTDIAMHHYDWIDDKADGKLSGIVYGPEAYRDVVVPTKLVESFNSSNCYVSDPVLQSILKAAGVSATSSMVSSGAMQAATAWSEDANKPSNILGTYGSTMSIPLPPHGQNQPVNIFTSHLKQEKPESETSSSGITIQVKNELTKPKFESASKWGAKNIFGTAISGIQKTKDQPAQVKQESAPIQQPTEKTTSMLKFSGQFSNKPSIFGNAGLGQAPPKKDPPKPLFPSGSSVFSKADPEPSIFKNELPETKSIFGRGLPSTTALNPFKTEPSTSLFAAKPKEEPPPVNPLLEQVKQTVDELTEETINASCNDALKRLISTGIETEMKENLIRKKLESARQITGKLAEETIDRVVYAKLGNLAERELRKEQAKLLDDLSKRILEKTWNDQFMPLLDATTKRIVRKTVVEESKKTNEGLAKFNSKMQRLWLMQFVTHWRKFARTKRRVREERHRAIREFSPRYGNQAFALENYSRESPKQEKPVRKSRNSFEFGDLTMVLKTSMLRRKRNERLARWVANRWILWTRMRIQGRRFYSKVGRHSLDVYLEESQPEDEEESIHVSGIFDNIENQAPSSSFLNETAISRKRRQLGISAIHPDDSFYENFSLPVHSESIFKKPRASNSPAAATKSSYAFKPPKMRSIVPLPFDYTILDPSGNSTQQRLLSPDLMENSMVTEQDVEKASEELEANWSLNETIVRSNRTAKDWGQKLETLEKDKNVQVDEGLIHDSETMFAKNSVLEKKAGNLRSEMEDFSFDLQRTIDERARRESGQDFGNQ</sequence>